<organism evidence="1 2">
    <name type="scientific">Thermothelomyces thermophilus (strain ATCC 42464 / BCRC 31852 / DSM 1799)</name>
    <name type="common">Sporotrichum thermophile</name>
    <dbReference type="NCBI Taxonomy" id="573729"/>
    <lineage>
        <taxon>Eukaryota</taxon>
        <taxon>Fungi</taxon>
        <taxon>Dikarya</taxon>
        <taxon>Ascomycota</taxon>
        <taxon>Pezizomycotina</taxon>
        <taxon>Sordariomycetes</taxon>
        <taxon>Sordariomycetidae</taxon>
        <taxon>Sordariales</taxon>
        <taxon>Chaetomiaceae</taxon>
        <taxon>Thermothelomyces</taxon>
    </lineage>
</organism>
<proteinExistence type="predicted"/>
<dbReference type="AlphaFoldDB" id="G2Q9J2"/>
<dbReference type="Proteomes" id="UP000007322">
    <property type="component" value="Chromosome 2"/>
</dbReference>
<dbReference type="OrthoDB" id="5578329at2759"/>
<dbReference type="HOGENOM" id="CLU_2851296_0_0_1"/>
<protein>
    <submittedName>
        <fullName evidence="1">Uncharacterized protein</fullName>
    </submittedName>
</protein>
<dbReference type="KEGG" id="mtm:MYCTH_2301433"/>
<keyword evidence="2" id="KW-1185">Reference proteome</keyword>
<dbReference type="RefSeq" id="XP_003661696.1">
    <property type="nucleotide sequence ID" value="XM_003661648.1"/>
</dbReference>
<dbReference type="eggNOG" id="ENOG502SBH5">
    <property type="taxonomic scope" value="Eukaryota"/>
</dbReference>
<dbReference type="VEuPathDB" id="FungiDB:MYCTH_2301433"/>
<accession>G2Q9J2</accession>
<evidence type="ECO:0000313" key="2">
    <source>
        <dbReference type="Proteomes" id="UP000007322"/>
    </source>
</evidence>
<sequence length="65" mass="7062">MSSSTVLAARDVNTSMPAQGNAAFEIDANTKPNIMSMEHHRQVFQSKMEQGGEYVTTTSSPQTIT</sequence>
<dbReference type="InParanoid" id="G2Q9J2"/>
<dbReference type="STRING" id="573729.G2Q9J2"/>
<dbReference type="GeneID" id="11510501"/>
<reference evidence="1 2" key="1">
    <citation type="journal article" date="2011" name="Nat. Biotechnol.">
        <title>Comparative genomic analysis of the thermophilic biomass-degrading fungi Myceliophthora thermophila and Thielavia terrestris.</title>
        <authorList>
            <person name="Berka R.M."/>
            <person name="Grigoriev I.V."/>
            <person name="Otillar R."/>
            <person name="Salamov A."/>
            <person name="Grimwood J."/>
            <person name="Reid I."/>
            <person name="Ishmael N."/>
            <person name="John T."/>
            <person name="Darmond C."/>
            <person name="Moisan M.-C."/>
            <person name="Henrissat B."/>
            <person name="Coutinho P.M."/>
            <person name="Lombard V."/>
            <person name="Natvig D.O."/>
            <person name="Lindquist E."/>
            <person name="Schmutz J."/>
            <person name="Lucas S."/>
            <person name="Harris P."/>
            <person name="Powlowski J."/>
            <person name="Bellemare A."/>
            <person name="Taylor D."/>
            <person name="Butler G."/>
            <person name="de Vries R.P."/>
            <person name="Allijn I.E."/>
            <person name="van den Brink J."/>
            <person name="Ushinsky S."/>
            <person name="Storms R."/>
            <person name="Powell A.J."/>
            <person name="Paulsen I.T."/>
            <person name="Elbourne L.D.H."/>
            <person name="Baker S.E."/>
            <person name="Magnuson J."/>
            <person name="LaBoissiere S."/>
            <person name="Clutterbuck A.J."/>
            <person name="Martinez D."/>
            <person name="Wogulis M."/>
            <person name="de Leon A.L."/>
            <person name="Rey M.W."/>
            <person name="Tsang A."/>
        </authorList>
    </citation>
    <scope>NUCLEOTIDE SEQUENCE [LARGE SCALE GENOMIC DNA]</scope>
    <source>
        <strain evidence="2">ATCC 42464 / BCRC 31852 / DSM 1799</strain>
    </source>
</reference>
<gene>
    <name evidence="1" type="ORF">MYCTH_2301433</name>
</gene>
<evidence type="ECO:0000313" key="1">
    <source>
        <dbReference type="EMBL" id="AEO56451.1"/>
    </source>
</evidence>
<name>G2Q9J2_THET4</name>
<dbReference type="EMBL" id="CP003003">
    <property type="protein sequence ID" value="AEO56451.1"/>
    <property type="molecule type" value="Genomic_DNA"/>
</dbReference>